<dbReference type="Proteomes" id="UP000267029">
    <property type="component" value="Unassembled WGS sequence"/>
</dbReference>
<proteinExistence type="predicted"/>
<sequence length="93" mass="10103">MVRRLTTTAVDLTIISRIKQLPRIAYPVNSPACCFFGDPLSGLRRQAASSVPPMTFALAAENAADNFDGTRVLAPFYRLARPVPHSTPRVACS</sequence>
<keyword evidence="2" id="KW-1185">Reference proteome</keyword>
<gene>
    <name evidence="1" type="ORF">MCOS_LOCUS3584</name>
</gene>
<organism evidence="1 2">
    <name type="scientific">Mesocestoides corti</name>
    <name type="common">Flatworm</name>
    <dbReference type="NCBI Taxonomy" id="53468"/>
    <lineage>
        <taxon>Eukaryota</taxon>
        <taxon>Metazoa</taxon>
        <taxon>Spiralia</taxon>
        <taxon>Lophotrochozoa</taxon>
        <taxon>Platyhelminthes</taxon>
        <taxon>Cestoda</taxon>
        <taxon>Eucestoda</taxon>
        <taxon>Cyclophyllidea</taxon>
        <taxon>Mesocestoididae</taxon>
        <taxon>Mesocestoides</taxon>
    </lineage>
</organism>
<dbReference type="EMBL" id="UXSR01000864">
    <property type="protein sequence ID" value="VDD77581.1"/>
    <property type="molecule type" value="Genomic_DNA"/>
</dbReference>
<reference evidence="1 2" key="1">
    <citation type="submission" date="2018-10" db="EMBL/GenBank/DDBJ databases">
        <authorList>
            <consortium name="Pathogen Informatics"/>
        </authorList>
    </citation>
    <scope>NUCLEOTIDE SEQUENCE [LARGE SCALE GENOMIC DNA]</scope>
</reference>
<accession>A0A0R3U9I5</accession>
<dbReference type="AlphaFoldDB" id="A0A0R3U9I5"/>
<name>A0A0R3U9I5_MESCO</name>
<protein>
    <submittedName>
        <fullName evidence="1">Uncharacterized protein</fullName>
    </submittedName>
</protein>
<evidence type="ECO:0000313" key="2">
    <source>
        <dbReference type="Proteomes" id="UP000267029"/>
    </source>
</evidence>
<evidence type="ECO:0000313" key="1">
    <source>
        <dbReference type="EMBL" id="VDD77581.1"/>
    </source>
</evidence>